<comment type="caution">
    <text evidence="1">The sequence shown here is derived from an EMBL/GenBank/DDBJ whole genome shotgun (WGS) entry which is preliminary data.</text>
</comment>
<sequence>MVSPADDLAILVEIDQIHQQLFTRGLSPGGTHAYSSNAHPESSSEYEAPCLGPEEKGAPLFRCAPAGRPASPHSEGPTDALVHPAGCRSDSLIYNFECTPHNRAARRTRPRLFVLAHTHICNIKPVYSRHSERERGIKSLSLFSPLINPGGYGPVKKSIQHVFCTGACMCVGVCLETLGVHLRNTCQGSSVIAPVKRGRRVEGRKGRAETDGGEL</sequence>
<organism evidence="1 2">
    <name type="scientific">Liparis tanakae</name>
    <name type="common">Tanaka's snailfish</name>
    <dbReference type="NCBI Taxonomy" id="230148"/>
    <lineage>
        <taxon>Eukaryota</taxon>
        <taxon>Metazoa</taxon>
        <taxon>Chordata</taxon>
        <taxon>Craniata</taxon>
        <taxon>Vertebrata</taxon>
        <taxon>Euteleostomi</taxon>
        <taxon>Actinopterygii</taxon>
        <taxon>Neopterygii</taxon>
        <taxon>Teleostei</taxon>
        <taxon>Neoteleostei</taxon>
        <taxon>Acanthomorphata</taxon>
        <taxon>Eupercaria</taxon>
        <taxon>Perciformes</taxon>
        <taxon>Cottioidei</taxon>
        <taxon>Cottales</taxon>
        <taxon>Liparidae</taxon>
        <taxon>Liparis</taxon>
    </lineage>
</organism>
<accession>A0A4Z2I8H9</accession>
<keyword evidence="2" id="KW-1185">Reference proteome</keyword>
<reference evidence="1 2" key="1">
    <citation type="submission" date="2019-03" db="EMBL/GenBank/DDBJ databases">
        <title>First draft genome of Liparis tanakae, snailfish: a comprehensive survey of snailfish specific genes.</title>
        <authorList>
            <person name="Kim W."/>
            <person name="Song I."/>
            <person name="Jeong J.-H."/>
            <person name="Kim D."/>
            <person name="Kim S."/>
            <person name="Ryu S."/>
            <person name="Song J.Y."/>
            <person name="Lee S.K."/>
        </authorList>
    </citation>
    <scope>NUCLEOTIDE SEQUENCE [LARGE SCALE GENOMIC DNA]</scope>
    <source>
        <tissue evidence="1">Muscle</tissue>
    </source>
</reference>
<evidence type="ECO:0000313" key="2">
    <source>
        <dbReference type="Proteomes" id="UP000314294"/>
    </source>
</evidence>
<protein>
    <submittedName>
        <fullName evidence="1">Uncharacterized protein</fullName>
    </submittedName>
</protein>
<gene>
    <name evidence="1" type="ORF">EYF80_016095</name>
</gene>
<evidence type="ECO:0000313" key="1">
    <source>
        <dbReference type="EMBL" id="TNN73715.1"/>
    </source>
</evidence>
<dbReference type="EMBL" id="SRLO01000122">
    <property type="protein sequence ID" value="TNN73715.1"/>
    <property type="molecule type" value="Genomic_DNA"/>
</dbReference>
<dbReference type="AlphaFoldDB" id="A0A4Z2I8H9"/>
<proteinExistence type="predicted"/>
<name>A0A4Z2I8H9_9TELE</name>
<dbReference type="Proteomes" id="UP000314294">
    <property type="component" value="Unassembled WGS sequence"/>
</dbReference>